<organism evidence="1">
    <name type="scientific">Octopus bimaculoides</name>
    <name type="common">California two-spotted octopus</name>
    <dbReference type="NCBI Taxonomy" id="37653"/>
    <lineage>
        <taxon>Eukaryota</taxon>
        <taxon>Metazoa</taxon>
        <taxon>Spiralia</taxon>
        <taxon>Lophotrochozoa</taxon>
        <taxon>Mollusca</taxon>
        <taxon>Cephalopoda</taxon>
        <taxon>Coleoidea</taxon>
        <taxon>Octopodiformes</taxon>
        <taxon>Octopoda</taxon>
        <taxon>Incirrata</taxon>
        <taxon>Octopodidae</taxon>
        <taxon>Octopus</taxon>
    </lineage>
</organism>
<evidence type="ECO:0000313" key="1">
    <source>
        <dbReference type="EMBL" id="KOF65686.1"/>
    </source>
</evidence>
<name>A0A0L8FLV2_OCTBM</name>
<protein>
    <submittedName>
        <fullName evidence="1">Uncharacterized protein</fullName>
    </submittedName>
</protein>
<feature type="non-terminal residue" evidence="1">
    <location>
        <position position="1"/>
    </location>
</feature>
<dbReference type="EMBL" id="KQ429007">
    <property type="protein sequence ID" value="KOF65686.1"/>
    <property type="molecule type" value="Genomic_DNA"/>
</dbReference>
<gene>
    <name evidence="1" type="ORF">OCBIM_22014608mg</name>
</gene>
<accession>A0A0L8FLV2</accession>
<dbReference type="OrthoDB" id="6038972at2759"/>
<proteinExistence type="predicted"/>
<dbReference type="AlphaFoldDB" id="A0A0L8FLV2"/>
<reference evidence="1" key="1">
    <citation type="submission" date="2015-07" db="EMBL/GenBank/DDBJ databases">
        <title>MeaNS - Measles Nucleotide Surveillance Program.</title>
        <authorList>
            <person name="Tran T."/>
            <person name="Druce J."/>
        </authorList>
    </citation>
    <scope>NUCLEOTIDE SEQUENCE</scope>
    <source>
        <strain evidence="1">UCB-OBI-ISO-001</strain>
        <tissue evidence="1">Gonad</tissue>
    </source>
</reference>
<sequence length="203" mass="23933">HKRDTDPPCKSNAHVCRTLMQYKDGEEDNFIVDEGKNCDCDNCSATWSEHDRYSFTWQHFKRLDMIVQYKLCGPIMPERICNDDEVAALMETEVNGWHIHMREERCRCKNNIFYLRGWEKRNNLWIYEYRCKKVVCATDGAVCAKVYVNRALGEALKYQFTCLCQNSRQCVTEVDIVPNMYTDDDEHGEYVPRMCDQIIGKGR</sequence>